<dbReference type="Pfam" id="PF07859">
    <property type="entry name" value="Abhydrolase_3"/>
    <property type="match status" value="1"/>
</dbReference>
<accession>A0A0R2T5K0</accession>
<dbReference type="Proteomes" id="UP000051242">
    <property type="component" value="Unassembled WGS sequence"/>
</dbReference>
<protein>
    <submittedName>
        <fullName evidence="4">Alpha/beta hydrolase</fullName>
    </submittedName>
</protein>
<proteinExistence type="predicted"/>
<reference evidence="4 5" key="1">
    <citation type="submission" date="2015-10" db="EMBL/GenBank/DDBJ databases">
        <title>Metagenome-Assembled Genomes uncover a global brackish microbiome.</title>
        <authorList>
            <person name="Hugerth L.W."/>
            <person name="Larsson J."/>
            <person name="Alneberg J."/>
            <person name="Lindh M.V."/>
            <person name="Legrand C."/>
            <person name="Pinhassi J."/>
            <person name="Andersson A.F."/>
        </authorList>
    </citation>
    <scope>NUCLEOTIDE SEQUENCE [LARGE SCALE GENOMIC DNA]</scope>
    <source>
        <strain evidence="4">BACL22 MAG-120619-bin3</strain>
    </source>
</reference>
<organism evidence="4 5">
    <name type="scientific">OM182 bacterium BACL3 MAG-120619-bin3</name>
    <dbReference type="NCBI Taxonomy" id="1655593"/>
    <lineage>
        <taxon>Bacteria</taxon>
        <taxon>Pseudomonadati</taxon>
        <taxon>Pseudomonadota</taxon>
        <taxon>Gammaproteobacteria</taxon>
        <taxon>OMG group</taxon>
        <taxon>OM182 clade</taxon>
    </lineage>
</organism>
<dbReference type="GO" id="GO:0016787">
    <property type="term" value="F:hydrolase activity"/>
    <property type="evidence" value="ECO:0007669"/>
    <property type="project" value="UniProtKB-KW"/>
</dbReference>
<keyword evidence="1 4" id="KW-0378">Hydrolase</keyword>
<dbReference type="InterPro" id="IPR029058">
    <property type="entry name" value="AB_hydrolase_fold"/>
</dbReference>
<evidence type="ECO:0000313" key="4">
    <source>
        <dbReference type="EMBL" id="KRO82342.1"/>
    </source>
</evidence>
<sequence length="363" mass="38316">MSNSKANQLPGRLGDPSMSLGTDPRTDPRLAAALSQLGLAGQAAEPPVNAESDVADCIAYSTAAEQAWQTMFAMLGSQGVPANPVDAREETITGRDGNEIKLFIHSPAGHSSDSTPLPCVVHTHGGGMVILTAADANYSRWRSELASTGLVVVGVEFRNAAGALGNHPFPAGLHDCADAAQWVAANRNNLGISNLIMSGESGGGNLSLATTMLAKKEGWLAEISGVYAQCPYISGLYATKPEELPSLVENDAYFLDMNTMGAMVKPYDPRGENATNPLAWPYHASLEELSGLPPHVISVNELDPLRDEGLAHYRKLLQAGVSTVGRTVHGTCHAADCSFVSVIPDVYHATVRDISSFAHSLMK</sequence>
<dbReference type="InterPro" id="IPR013094">
    <property type="entry name" value="AB_hydrolase_3"/>
</dbReference>
<evidence type="ECO:0000259" key="3">
    <source>
        <dbReference type="Pfam" id="PF07859"/>
    </source>
</evidence>
<evidence type="ECO:0000313" key="5">
    <source>
        <dbReference type="Proteomes" id="UP000051242"/>
    </source>
</evidence>
<dbReference type="EMBL" id="LICD01000041">
    <property type="protein sequence ID" value="KRO82342.1"/>
    <property type="molecule type" value="Genomic_DNA"/>
</dbReference>
<dbReference type="PANTHER" id="PTHR48081:SF8">
    <property type="entry name" value="ALPHA_BETA HYDROLASE FOLD-3 DOMAIN-CONTAINING PROTEIN-RELATED"/>
    <property type="match status" value="1"/>
</dbReference>
<comment type="caution">
    <text evidence="4">The sequence shown here is derived from an EMBL/GenBank/DDBJ whole genome shotgun (WGS) entry which is preliminary data.</text>
</comment>
<feature type="domain" description="Alpha/beta hydrolase fold-3" evidence="3">
    <location>
        <begin position="120"/>
        <end position="334"/>
    </location>
</feature>
<evidence type="ECO:0000256" key="1">
    <source>
        <dbReference type="ARBA" id="ARBA00022801"/>
    </source>
</evidence>
<dbReference type="AlphaFoldDB" id="A0A0R2T5K0"/>
<name>A0A0R2T5K0_9GAMM</name>
<dbReference type="Gene3D" id="3.40.50.1820">
    <property type="entry name" value="alpha/beta hydrolase"/>
    <property type="match status" value="1"/>
</dbReference>
<dbReference type="ESTHER" id="9gamm-a0a0r2t5k0">
    <property type="family name" value="Hormone-sensitive_lipase_like"/>
</dbReference>
<dbReference type="PANTHER" id="PTHR48081">
    <property type="entry name" value="AB HYDROLASE SUPERFAMILY PROTEIN C4A8.06C"/>
    <property type="match status" value="1"/>
</dbReference>
<dbReference type="SUPFAM" id="SSF53474">
    <property type="entry name" value="alpha/beta-Hydrolases"/>
    <property type="match status" value="1"/>
</dbReference>
<dbReference type="InterPro" id="IPR050300">
    <property type="entry name" value="GDXG_lipolytic_enzyme"/>
</dbReference>
<evidence type="ECO:0000256" key="2">
    <source>
        <dbReference type="SAM" id="MobiDB-lite"/>
    </source>
</evidence>
<gene>
    <name evidence="4" type="ORF">ABR85_11000</name>
</gene>
<feature type="region of interest" description="Disordered" evidence="2">
    <location>
        <begin position="1"/>
        <end position="27"/>
    </location>
</feature>